<feature type="transmembrane region" description="Helical" evidence="1">
    <location>
        <begin position="60"/>
        <end position="82"/>
    </location>
</feature>
<dbReference type="Pfam" id="PF10067">
    <property type="entry name" value="DUF2306"/>
    <property type="match status" value="1"/>
</dbReference>
<dbReference type="EMBL" id="CADCWP010000199">
    <property type="protein sequence ID" value="CAA9577037.1"/>
    <property type="molecule type" value="Genomic_DNA"/>
</dbReference>
<name>A0A6J4VG51_9DEIN</name>
<feature type="transmembrane region" description="Helical" evidence="1">
    <location>
        <begin position="94"/>
        <end position="116"/>
    </location>
</feature>
<evidence type="ECO:0000256" key="1">
    <source>
        <dbReference type="SAM" id="Phobius"/>
    </source>
</evidence>
<dbReference type="InterPro" id="IPR018750">
    <property type="entry name" value="DUF2306_membrane"/>
</dbReference>
<feature type="transmembrane region" description="Helical" evidence="1">
    <location>
        <begin position="122"/>
        <end position="142"/>
    </location>
</feature>
<reference evidence="2" key="1">
    <citation type="submission" date="2020-02" db="EMBL/GenBank/DDBJ databases">
        <authorList>
            <person name="Meier V. D."/>
        </authorList>
    </citation>
    <scope>NUCLEOTIDE SEQUENCE</scope>
    <source>
        <strain evidence="2">AVDCRST_MAG86</strain>
    </source>
</reference>
<evidence type="ECO:0008006" key="3">
    <source>
        <dbReference type="Google" id="ProtNLM"/>
    </source>
</evidence>
<gene>
    <name evidence="2" type="ORF">AVDCRST_MAG86-2294</name>
</gene>
<keyword evidence="1" id="KW-0472">Membrane</keyword>
<protein>
    <recommendedName>
        <fullName evidence="3">DUF2306 domain-containing protein</fullName>
    </recommendedName>
</protein>
<evidence type="ECO:0000313" key="2">
    <source>
        <dbReference type="EMBL" id="CAA9577037.1"/>
    </source>
</evidence>
<proteinExistence type="predicted"/>
<keyword evidence="1" id="KW-0812">Transmembrane</keyword>
<feature type="transmembrane region" description="Helical" evidence="1">
    <location>
        <begin position="21"/>
        <end position="40"/>
    </location>
</feature>
<feature type="transmembrane region" description="Helical" evidence="1">
    <location>
        <begin position="162"/>
        <end position="181"/>
    </location>
</feature>
<feature type="transmembrane region" description="Helical" evidence="1">
    <location>
        <begin position="193"/>
        <end position="213"/>
    </location>
</feature>
<dbReference type="AlphaFoldDB" id="A0A6J4VG51"/>
<sequence>MNSRHSKEPLATRYWLSRASWLFAALAAVGITLYFAIPYLTSNPRVSRTPLNQAFPLHFVYVTLHGVPAGLALLLGPVQFIPAIRTRYPAAHRLISNVCLVFISIGIIMGVIAASVSTSGLAAPFGFLLLAAAWFYSGLLAYRAARQHQSALHRVWMIRNYAFTFAAVLLWVLLVVGLQVMTVNQALTFDDVYTTSVWSSILVSYLVAEWFIVQRTLGPLAQKSAQAAESSRVNEA</sequence>
<organism evidence="2">
    <name type="scientific">uncultured Truepera sp</name>
    <dbReference type="NCBI Taxonomy" id="543023"/>
    <lineage>
        <taxon>Bacteria</taxon>
        <taxon>Thermotogati</taxon>
        <taxon>Deinococcota</taxon>
        <taxon>Deinococci</taxon>
        <taxon>Trueperales</taxon>
        <taxon>Trueperaceae</taxon>
        <taxon>Truepera</taxon>
        <taxon>environmental samples</taxon>
    </lineage>
</organism>
<keyword evidence="1" id="KW-1133">Transmembrane helix</keyword>
<accession>A0A6J4VG51</accession>